<accession>A0ABQ8AT61</accession>
<name>A0ABQ8AT61_BRANA</name>
<dbReference type="Proteomes" id="UP000824890">
    <property type="component" value="Unassembled WGS sequence"/>
</dbReference>
<protein>
    <submittedName>
        <fullName evidence="1">Uncharacterized protein</fullName>
    </submittedName>
</protein>
<sequence>PNNIRKPSREPSYEIRVPSSFSIYGDLNQQWRFSMSNQTNCHEEHLCHVAVSSFRLVNSLDAIKHDAISFPALTFITFELLNLDMPRFSDIQSHTTLMPATVNVAGSAHSGTISRLVQCSHSADLMWFCPIRTDSLLTILFSYSANFDAFTKPVSPILVDRFRFHDLDSLLGLANTNTQLPCDGDDNDGDDMPGTISVLIKDGVGVNDHEESSSAGTTASGLATKKLRVLATPKVVTKCVSGITTVNVAGSAHSGTISRLVQCSQSADLMWFCPIRTDSLLTILFSYSAKFDAFTEPVSPILVDRFSYSTKFDAFTEPVSPILVDRF</sequence>
<feature type="non-terminal residue" evidence="1">
    <location>
        <position position="1"/>
    </location>
</feature>
<comment type="caution">
    <text evidence="1">The sequence shown here is derived from an EMBL/GenBank/DDBJ whole genome shotgun (WGS) entry which is preliminary data.</text>
</comment>
<gene>
    <name evidence="1" type="ORF">HID58_045265</name>
</gene>
<keyword evidence="2" id="KW-1185">Reference proteome</keyword>
<evidence type="ECO:0000313" key="2">
    <source>
        <dbReference type="Proteomes" id="UP000824890"/>
    </source>
</evidence>
<reference evidence="1 2" key="1">
    <citation type="submission" date="2021-05" db="EMBL/GenBank/DDBJ databases">
        <title>Genome Assembly of Synthetic Allotetraploid Brassica napus Reveals Homoeologous Exchanges between Subgenomes.</title>
        <authorList>
            <person name="Davis J.T."/>
        </authorList>
    </citation>
    <scope>NUCLEOTIDE SEQUENCE [LARGE SCALE GENOMIC DNA]</scope>
    <source>
        <strain evidence="2">cv. Da-Ae</strain>
        <tissue evidence="1">Seedling</tissue>
    </source>
</reference>
<organism evidence="1 2">
    <name type="scientific">Brassica napus</name>
    <name type="common">Rape</name>
    <dbReference type="NCBI Taxonomy" id="3708"/>
    <lineage>
        <taxon>Eukaryota</taxon>
        <taxon>Viridiplantae</taxon>
        <taxon>Streptophyta</taxon>
        <taxon>Embryophyta</taxon>
        <taxon>Tracheophyta</taxon>
        <taxon>Spermatophyta</taxon>
        <taxon>Magnoliopsida</taxon>
        <taxon>eudicotyledons</taxon>
        <taxon>Gunneridae</taxon>
        <taxon>Pentapetalae</taxon>
        <taxon>rosids</taxon>
        <taxon>malvids</taxon>
        <taxon>Brassicales</taxon>
        <taxon>Brassicaceae</taxon>
        <taxon>Brassiceae</taxon>
        <taxon>Brassica</taxon>
    </lineage>
</organism>
<proteinExistence type="predicted"/>
<evidence type="ECO:0000313" key="1">
    <source>
        <dbReference type="EMBL" id="KAH0895697.1"/>
    </source>
</evidence>
<dbReference type="EMBL" id="JAGKQM010000012">
    <property type="protein sequence ID" value="KAH0895697.1"/>
    <property type="molecule type" value="Genomic_DNA"/>
</dbReference>
<feature type="non-terminal residue" evidence="1">
    <location>
        <position position="327"/>
    </location>
</feature>